<comment type="caution">
    <text evidence="2">The sequence shown here is derived from an EMBL/GenBank/DDBJ whole genome shotgun (WGS) entry which is preliminary data.</text>
</comment>
<keyword evidence="3" id="KW-1185">Reference proteome</keyword>
<accession>A0A7J9AHT7</accession>
<dbReference type="Pfam" id="PF18511">
    <property type="entry name" value="F-box_5"/>
    <property type="match status" value="1"/>
</dbReference>
<evidence type="ECO:0000313" key="3">
    <source>
        <dbReference type="Proteomes" id="UP000593574"/>
    </source>
</evidence>
<dbReference type="InterPro" id="IPR041567">
    <property type="entry name" value="COI1_F-box"/>
</dbReference>
<proteinExistence type="predicted"/>
<dbReference type="SUPFAM" id="SSF52047">
    <property type="entry name" value="RNI-like"/>
    <property type="match status" value="1"/>
</dbReference>
<dbReference type="Gene3D" id="1.20.1280.50">
    <property type="match status" value="1"/>
</dbReference>
<dbReference type="Gene3D" id="3.80.10.10">
    <property type="entry name" value="Ribonuclease Inhibitor"/>
    <property type="match status" value="1"/>
</dbReference>
<evidence type="ECO:0000259" key="1">
    <source>
        <dbReference type="Pfam" id="PF18511"/>
    </source>
</evidence>
<dbReference type="Proteomes" id="UP000593574">
    <property type="component" value="Unassembled WGS sequence"/>
</dbReference>
<dbReference type="AlphaFoldDB" id="A0A7J9AHT7"/>
<reference evidence="2 3" key="1">
    <citation type="journal article" date="2019" name="Genome Biol. Evol.">
        <title>Insights into the evolution of the New World diploid cottons (Gossypium, subgenus Houzingenia) based on genome sequencing.</title>
        <authorList>
            <person name="Grover C.E."/>
            <person name="Arick M.A. 2nd"/>
            <person name="Thrash A."/>
            <person name="Conover J.L."/>
            <person name="Sanders W.S."/>
            <person name="Peterson D.G."/>
            <person name="Frelichowski J.E."/>
            <person name="Scheffler J.A."/>
            <person name="Scheffler B.E."/>
            <person name="Wendel J.F."/>
        </authorList>
    </citation>
    <scope>NUCLEOTIDE SEQUENCE [LARGE SCALE GENOMIC DNA]</scope>
    <source>
        <strain evidence="2">4</strain>
        <tissue evidence="2">Leaf</tissue>
    </source>
</reference>
<protein>
    <recommendedName>
        <fullName evidence="1">COI1 F-box domain-containing protein</fullName>
    </recommendedName>
</protein>
<dbReference type="EMBL" id="JABEZV010000010">
    <property type="protein sequence ID" value="MBA0723651.1"/>
    <property type="molecule type" value="Genomic_DNA"/>
</dbReference>
<organism evidence="2 3">
    <name type="scientific">Gossypium laxum</name>
    <dbReference type="NCBI Taxonomy" id="34288"/>
    <lineage>
        <taxon>Eukaryota</taxon>
        <taxon>Viridiplantae</taxon>
        <taxon>Streptophyta</taxon>
        <taxon>Embryophyta</taxon>
        <taxon>Tracheophyta</taxon>
        <taxon>Spermatophyta</taxon>
        <taxon>Magnoliopsida</taxon>
        <taxon>eudicotyledons</taxon>
        <taxon>Gunneridae</taxon>
        <taxon>Pentapetalae</taxon>
        <taxon>rosids</taxon>
        <taxon>malvids</taxon>
        <taxon>Malvales</taxon>
        <taxon>Malvaceae</taxon>
        <taxon>Malvoideae</taxon>
        <taxon>Gossypium</taxon>
    </lineage>
</organism>
<gene>
    <name evidence="2" type="ORF">Golax_004217</name>
</gene>
<name>A0A7J9AHT7_9ROSI</name>
<evidence type="ECO:0000313" key="2">
    <source>
        <dbReference type="EMBL" id="MBA0723651.1"/>
    </source>
</evidence>
<dbReference type="InterPro" id="IPR032675">
    <property type="entry name" value="LRR_dom_sf"/>
</dbReference>
<sequence length="230" mass="25738">MGETGLSDVVLGLVMMCVDDPKDRDAISLVSGADLEVLAKSRGRALQALKLGKCCGFSTDGLLHVGRVQLRILFLEESSIIEKDGQWLHEIAINISFLDTLNFYMTNLVRVSFEDLELTVRNCLYLASVKVRDSENLDLVGFFRAASVLEEFCGSSVNEEPEMHAAVSFPPRLCCLGITYIRNNELPVVFPFASLLKKLDLIYALLNTEDHCLLIQRCPNLEALKYKKYI</sequence>
<feature type="domain" description="COI1 F-box" evidence="1">
    <location>
        <begin position="4"/>
        <end position="30"/>
    </location>
</feature>